<proteinExistence type="inferred from homology"/>
<dbReference type="GO" id="GO:0005576">
    <property type="term" value="C:extracellular region"/>
    <property type="evidence" value="ECO:0007669"/>
    <property type="project" value="InterPro"/>
</dbReference>
<dbReference type="Proteomes" id="UP000290572">
    <property type="component" value="Unassembled WGS sequence"/>
</dbReference>
<feature type="signal peptide" evidence="2">
    <location>
        <begin position="1"/>
        <end position="21"/>
    </location>
</feature>
<protein>
    <submittedName>
        <fullName evidence="3">Apolipo L3-like protein</fullName>
    </submittedName>
</protein>
<evidence type="ECO:0000256" key="1">
    <source>
        <dbReference type="ARBA" id="ARBA00010090"/>
    </source>
</evidence>
<dbReference type="GO" id="GO:0006869">
    <property type="term" value="P:lipid transport"/>
    <property type="evidence" value="ECO:0007669"/>
    <property type="project" value="InterPro"/>
</dbReference>
<comment type="similarity">
    <text evidence="1">Belongs to the apolipoprotein L family.</text>
</comment>
<keyword evidence="5" id="KW-1185">Reference proteome</keyword>
<feature type="chain" id="PRO_5036117630" evidence="2">
    <location>
        <begin position="22"/>
        <end position="401"/>
    </location>
</feature>
<dbReference type="GO" id="GO:0008289">
    <property type="term" value="F:lipid binding"/>
    <property type="evidence" value="ECO:0007669"/>
    <property type="project" value="InterPro"/>
</dbReference>
<name>A0A498M7U8_LABRO</name>
<evidence type="ECO:0000313" key="3">
    <source>
        <dbReference type="EMBL" id="RXN15274.1"/>
    </source>
</evidence>
<dbReference type="GO" id="GO:0042157">
    <property type="term" value="P:lipoprotein metabolic process"/>
    <property type="evidence" value="ECO:0007669"/>
    <property type="project" value="InterPro"/>
</dbReference>
<dbReference type="PANTHER" id="PTHR14096:SF27">
    <property type="entry name" value="APOLIPOPROTEIN L2"/>
    <property type="match status" value="1"/>
</dbReference>
<dbReference type="Pfam" id="PF05461">
    <property type="entry name" value="ApoL"/>
    <property type="match status" value="1"/>
</dbReference>
<reference evidence="3 5" key="1">
    <citation type="submission" date="2018-03" db="EMBL/GenBank/DDBJ databases">
        <title>Draft genome sequence of Rohu Carp (Labeo rohita).</title>
        <authorList>
            <person name="Das P."/>
            <person name="Kushwaha B."/>
            <person name="Joshi C.G."/>
            <person name="Kumar D."/>
            <person name="Nagpure N.S."/>
            <person name="Sahoo L."/>
            <person name="Das S.P."/>
            <person name="Bit A."/>
            <person name="Patnaik S."/>
            <person name="Meher P.K."/>
            <person name="Jayasankar P."/>
            <person name="Koringa P.G."/>
            <person name="Patel N.V."/>
            <person name="Hinsu A.T."/>
            <person name="Kumar R."/>
            <person name="Pandey M."/>
            <person name="Agarwal S."/>
            <person name="Srivastava S."/>
            <person name="Singh M."/>
            <person name="Iquebal M.A."/>
            <person name="Jaiswal S."/>
            <person name="Angadi U.B."/>
            <person name="Kumar N."/>
            <person name="Raza M."/>
            <person name="Shah T.M."/>
            <person name="Rai A."/>
            <person name="Jena J.K."/>
        </authorList>
    </citation>
    <scope>NUCLEOTIDE SEQUENCE [LARGE SCALE GENOMIC DNA]</scope>
    <source>
        <strain evidence="3">DASCIFA01</strain>
        <tissue evidence="3">Testis</tissue>
    </source>
</reference>
<dbReference type="STRING" id="84645.A0A498M7U8"/>
<accession>A0A498M7U8</accession>
<organism evidence="3 5">
    <name type="scientific">Labeo rohita</name>
    <name type="common">Indian major carp</name>
    <name type="synonym">Cyprinus rohita</name>
    <dbReference type="NCBI Taxonomy" id="84645"/>
    <lineage>
        <taxon>Eukaryota</taxon>
        <taxon>Metazoa</taxon>
        <taxon>Chordata</taxon>
        <taxon>Craniata</taxon>
        <taxon>Vertebrata</taxon>
        <taxon>Euteleostomi</taxon>
        <taxon>Actinopterygii</taxon>
        <taxon>Neopterygii</taxon>
        <taxon>Teleostei</taxon>
        <taxon>Ostariophysi</taxon>
        <taxon>Cypriniformes</taxon>
        <taxon>Cyprinidae</taxon>
        <taxon>Labeoninae</taxon>
        <taxon>Labeonini</taxon>
        <taxon>Labeo</taxon>
    </lineage>
</organism>
<dbReference type="GO" id="GO:0016020">
    <property type="term" value="C:membrane"/>
    <property type="evidence" value="ECO:0007669"/>
    <property type="project" value="TreeGrafter"/>
</dbReference>
<evidence type="ECO:0000256" key="2">
    <source>
        <dbReference type="SAM" id="SignalP"/>
    </source>
</evidence>
<dbReference type="PANTHER" id="PTHR14096">
    <property type="entry name" value="APOLIPOPROTEIN L"/>
    <property type="match status" value="1"/>
</dbReference>
<comment type="caution">
    <text evidence="3">The sequence shown here is derived from an EMBL/GenBank/DDBJ whole genome shotgun (WGS) entry which is preliminary data.</text>
</comment>
<dbReference type="AlphaFoldDB" id="A0A498M7U8"/>
<dbReference type="InterPro" id="IPR008405">
    <property type="entry name" value="ApoL"/>
</dbReference>
<dbReference type="EMBL" id="QBIY01001903">
    <property type="protein sequence ID" value="RXN39327.1"/>
    <property type="molecule type" value="Genomic_DNA"/>
</dbReference>
<keyword evidence="2" id="KW-0732">Signal</keyword>
<evidence type="ECO:0000313" key="5">
    <source>
        <dbReference type="Proteomes" id="UP000290572"/>
    </source>
</evidence>
<dbReference type="EMBL" id="QBIY01012858">
    <property type="protein sequence ID" value="RXN15274.1"/>
    <property type="molecule type" value="Genomic_DNA"/>
</dbReference>
<sequence length="401" mass="42652">MGAAGGITSIVGLALAPVTLGVSLALTAVGSVVGVAGGATGTICNIINDTQQKHLRETIEKITSDFQNTINAMFESVSTIINSTEDVQQLVQQEMNHYIPARMIQAGVDKVRRVSAILGLPKPEVPPKSQGTKQFDSIFSPTNIFVKGFQFCSGAVKKINSSLEAVKTFHSTSKAAKKASEAVKAARLSSGVAKTARLSSEATKTARLSTEVAKTARLSSGFTKTACLSSEATKTARLSSEVTKTARLSSEATKTARLSSEVTKTARLSSEATKTTRLSSEVAKTARLSSGAAKTVRMSAQTAKAARSAAAVSGVISALFLVLDVVCIVQNSMELSEMNQSADKRNAKNIRSNTLKFIHQMRETAAHFQKTLDENNNAKDNAIEEFNKELKNSTSFLLRQK</sequence>
<gene>
    <name evidence="4" type="ORF">ROHU_000287</name>
    <name evidence="3" type="ORF">ROHU_028194</name>
</gene>
<evidence type="ECO:0000313" key="4">
    <source>
        <dbReference type="EMBL" id="RXN39327.1"/>
    </source>
</evidence>